<protein>
    <submittedName>
        <fullName evidence="1">Uncharacterized protein</fullName>
    </submittedName>
</protein>
<keyword evidence="2" id="KW-1185">Reference proteome</keyword>
<evidence type="ECO:0000313" key="1">
    <source>
        <dbReference type="EMBL" id="BCZ85252.1"/>
    </source>
</evidence>
<proteinExistence type="predicted"/>
<name>A0ABM7UBK0_9BURK</name>
<gene>
    <name evidence="1" type="ORF">PTKU64_89270</name>
</gene>
<reference evidence="1 2" key="1">
    <citation type="journal article" date="2022" name="Front. Microbiol.">
        <title>Identification and characterization of a novel class of self-sufficient cytochrome P450 hydroxylase involved in cyclohexanecarboxylate degradation in Paraburkholderia terrae strain KU-64.</title>
        <authorList>
            <person name="Yamamoto T."/>
            <person name="Hasegawa Y."/>
            <person name="Iwaki H."/>
        </authorList>
    </citation>
    <scope>NUCLEOTIDE SEQUENCE [LARGE SCALE GENOMIC DNA]</scope>
    <source>
        <strain evidence="1 2">KU-64</strain>
    </source>
</reference>
<evidence type="ECO:0000313" key="2">
    <source>
        <dbReference type="Proteomes" id="UP001319874"/>
    </source>
</evidence>
<sequence>MILLKRKPTRTIDVGRAECNAYAGSCVGASERVRLRTGRNLRFYGCLTLPRSREIEYFSSTERRLRHAFSASSRIAVST</sequence>
<organism evidence="1 2">
    <name type="scientific">Paraburkholderia terrae</name>
    <dbReference type="NCBI Taxonomy" id="311230"/>
    <lineage>
        <taxon>Bacteria</taxon>
        <taxon>Pseudomonadati</taxon>
        <taxon>Pseudomonadota</taxon>
        <taxon>Betaproteobacteria</taxon>
        <taxon>Burkholderiales</taxon>
        <taxon>Burkholderiaceae</taxon>
        <taxon>Paraburkholderia</taxon>
    </lineage>
</organism>
<dbReference type="Proteomes" id="UP001319874">
    <property type="component" value="Chromosome 4"/>
</dbReference>
<dbReference type="EMBL" id="AP024958">
    <property type="protein sequence ID" value="BCZ85252.1"/>
    <property type="molecule type" value="Genomic_DNA"/>
</dbReference>
<accession>A0ABM7UBK0</accession>